<protein>
    <submittedName>
        <fullName evidence="2">Uncharacterized protein</fullName>
    </submittedName>
</protein>
<evidence type="ECO:0000313" key="3">
    <source>
        <dbReference type="Proteomes" id="UP000314294"/>
    </source>
</evidence>
<feature type="compositionally biased region" description="Basic and acidic residues" evidence="1">
    <location>
        <begin position="70"/>
        <end position="88"/>
    </location>
</feature>
<dbReference type="AlphaFoldDB" id="A0A4Z2ID65"/>
<feature type="compositionally biased region" description="Polar residues" evidence="1">
    <location>
        <begin position="112"/>
        <end position="123"/>
    </location>
</feature>
<feature type="compositionally biased region" description="Basic residues" evidence="1">
    <location>
        <begin position="45"/>
        <end position="69"/>
    </location>
</feature>
<sequence>MEGGSDEAGYMGVGRPAATGTCCEAGGGTFPPGDRVQARHPVSRDRKRSRSKANLKTSKHKRVTGTRRCVKLEVKDASAEEARGRNENLRFAQMSPSPPRTPKNGDRENSRSDCQNKPSSSVRSLKRLPGKNDPRYLR</sequence>
<evidence type="ECO:0000313" key="2">
    <source>
        <dbReference type="EMBL" id="TNN75465.1"/>
    </source>
</evidence>
<reference evidence="2 3" key="1">
    <citation type="submission" date="2019-03" db="EMBL/GenBank/DDBJ databases">
        <title>First draft genome of Liparis tanakae, snailfish: a comprehensive survey of snailfish specific genes.</title>
        <authorList>
            <person name="Kim W."/>
            <person name="Song I."/>
            <person name="Jeong J.-H."/>
            <person name="Kim D."/>
            <person name="Kim S."/>
            <person name="Ryu S."/>
            <person name="Song J.Y."/>
            <person name="Lee S.K."/>
        </authorList>
    </citation>
    <scope>NUCLEOTIDE SEQUENCE [LARGE SCALE GENOMIC DNA]</scope>
    <source>
        <tissue evidence="2">Muscle</tissue>
    </source>
</reference>
<gene>
    <name evidence="2" type="ORF">EYF80_014277</name>
</gene>
<proteinExistence type="predicted"/>
<accession>A0A4Z2ID65</accession>
<dbReference type="EMBL" id="SRLO01000103">
    <property type="protein sequence ID" value="TNN75465.1"/>
    <property type="molecule type" value="Genomic_DNA"/>
</dbReference>
<evidence type="ECO:0000256" key="1">
    <source>
        <dbReference type="SAM" id="MobiDB-lite"/>
    </source>
</evidence>
<feature type="region of interest" description="Disordered" evidence="1">
    <location>
        <begin position="1"/>
        <end position="138"/>
    </location>
</feature>
<name>A0A4Z2ID65_9TELE</name>
<comment type="caution">
    <text evidence="2">The sequence shown here is derived from an EMBL/GenBank/DDBJ whole genome shotgun (WGS) entry which is preliminary data.</text>
</comment>
<dbReference type="Proteomes" id="UP000314294">
    <property type="component" value="Unassembled WGS sequence"/>
</dbReference>
<keyword evidence="3" id="KW-1185">Reference proteome</keyword>
<organism evidence="2 3">
    <name type="scientific">Liparis tanakae</name>
    <name type="common">Tanaka's snailfish</name>
    <dbReference type="NCBI Taxonomy" id="230148"/>
    <lineage>
        <taxon>Eukaryota</taxon>
        <taxon>Metazoa</taxon>
        <taxon>Chordata</taxon>
        <taxon>Craniata</taxon>
        <taxon>Vertebrata</taxon>
        <taxon>Euteleostomi</taxon>
        <taxon>Actinopterygii</taxon>
        <taxon>Neopterygii</taxon>
        <taxon>Teleostei</taxon>
        <taxon>Neoteleostei</taxon>
        <taxon>Acanthomorphata</taxon>
        <taxon>Eupercaria</taxon>
        <taxon>Perciformes</taxon>
        <taxon>Cottioidei</taxon>
        <taxon>Cottales</taxon>
        <taxon>Liparidae</taxon>
        <taxon>Liparis</taxon>
    </lineage>
</organism>